<reference evidence="7 8" key="1">
    <citation type="submission" date="2021-01" db="EMBL/GenBank/DDBJ databases">
        <title>Genomic Encyclopedia of Type Strains, Phase IV (KMG-IV): sequencing the most valuable type-strain genomes for metagenomic binning, comparative biology and taxonomic classification.</title>
        <authorList>
            <person name="Goeker M."/>
        </authorList>
    </citation>
    <scope>NUCLEOTIDE SEQUENCE [LARGE SCALE GENOMIC DNA]</scope>
    <source>
        <strain evidence="7 8">DSM 100968</strain>
    </source>
</reference>
<feature type="region of interest" description="Phosphopantothenate--cysteine ligase" evidence="3">
    <location>
        <begin position="195"/>
        <end position="404"/>
    </location>
</feature>
<protein>
    <recommendedName>
        <fullName evidence="3">Coenzyme A biosynthesis bifunctional protein CoaBC</fullName>
    </recommendedName>
    <alternativeName>
        <fullName evidence="3">DNA/pantothenate metabolism flavoprotein</fullName>
    </alternativeName>
    <alternativeName>
        <fullName evidence="3">Phosphopantothenoylcysteine synthetase/decarboxylase</fullName>
        <shortName evidence="3">PPCS-PPCDC</shortName>
    </alternativeName>
    <domain>
        <recommendedName>
            <fullName evidence="3">Phosphopantothenoylcysteine decarboxylase</fullName>
            <shortName evidence="3">PPC decarboxylase</shortName>
            <shortName evidence="3">PPC-DC</shortName>
            <ecNumber evidence="3">4.1.1.36</ecNumber>
        </recommendedName>
        <alternativeName>
            <fullName evidence="3">CoaC</fullName>
        </alternativeName>
    </domain>
    <domain>
        <recommendedName>
            <fullName evidence="3">Phosphopantothenate--cysteine ligase</fullName>
            <ecNumber evidence="3">6.3.2.5</ecNumber>
        </recommendedName>
        <alternativeName>
            <fullName evidence="3">CoaB</fullName>
        </alternativeName>
        <alternativeName>
            <fullName evidence="3">Phosphopantothenoylcysteine synthetase</fullName>
            <shortName evidence="3">PPC synthetase</shortName>
            <shortName evidence="3">PPC-S</shortName>
        </alternativeName>
    </domain>
</protein>
<comment type="catalytic activity">
    <reaction evidence="3 4">
        <text>(R)-4'-phosphopantothenate + L-cysteine + CTP = N-[(R)-4-phosphopantothenoyl]-L-cysteine + CMP + diphosphate + H(+)</text>
        <dbReference type="Rhea" id="RHEA:19397"/>
        <dbReference type="ChEBI" id="CHEBI:10986"/>
        <dbReference type="ChEBI" id="CHEBI:15378"/>
        <dbReference type="ChEBI" id="CHEBI:33019"/>
        <dbReference type="ChEBI" id="CHEBI:35235"/>
        <dbReference type="ChEBI" id="CHEBI:37563"/>
        <dbReference type="ChEBI" id="CHEBI:59458"/>
        <dbReference type="ChEBI" id="CHEBI:60377"/>
        <dbReference type="EC" id="6.3.2.5"/>
    </reaction>
</comment>
<dbReference type="HAMAP" id="MF_02225">
    <property type="entry name" value="CoaBC"/>
    <property type="match status" value="1"/>
</dbReference>
<comment type="pathway">
    <text evidence="3 4">Cofactor biosynthesis; coenzyme A biosynthesis; CoA from (R)-pantothenate: step 2/5.</text>
</comment>
<keyword evidence="3" id="KW-0460">Magnesium</keyword>
<sequence length="404" mass="43504">MGIAGKTVIVGVTGGIAAYKAAELVRLLVKAGASVHVVMTKAAEQFIGAVTFQALTRHHVHCSVFTDEKEGQIAHIDLADHADLIVIAPATADTLARLAAGRADDMLTAVVLAARCPVLVAPAMNSNMYQHPAVQHNIKLLADYGYHFIGPESGKLACGWTGKGRLVAPEAIAARATEFFMEQQEKDAPLRGKKILVTAGPTREGLDPVRFFSNLSTGKMGYAIAEQAARLGADVTLISGPVQLDAPPNVTIVRVVSALEMRAAVLRDYQNVDAVIQSAAVADYRPEEAHAQKIKKQDGPLLVRLVRNPDILKELGLKKEKQILIGFAAETENLEANAKRKLETKHLDLLVANLAADGFATDTNKVTFYFANGRYEPHQRLPKHEVASRICAALAALFEESECQ</sequence>
<keyword evidence="2 3" id="KW-0456">Lyase</keyword>
<feature type="domain" description="Flavoprotein" evidence="5">
    <location>
        <begin position="6"/>
        <end position="175"/>
    </location>
</feature>
<comment type="catalytic activity">
    <reaction evidence="3 4">
        <text>N-[(R)-4-phosphopantothenoyl]-L-cysteine + H(+) = (R)-4'-phosphopantetheine + CO2</text>
        <dbReference type="Rhea" id="RHEA:16793"/>
        <dbReference type="ChEBI" id="CHEBI:15378"/>
        <dbReference type="ChEBI" id="CHEBI:16526"/>
        <dbReference type="ChEBI" id="CHEBI:59458"/>
        <dbReference type="ChEBI" id="CHEBI:61723"/>
        <dbReference type="EC" id="4.1.1.36"/>
    </reaction>
</comment>
<evidence type="ECO:0000259" key="6">
    <source>
        <dbReference type="Pfam" id="PF04127"/>
    </source>
</evidence>
<comment type="function">
    <text evidence="4">Catalyzes two steps in the biosynthesis of coenzyme A. In the first step cysteine is conjugated to 4'-phosphopantothenate to form 4-phosphopantothenoylcysteine, in the latter compound is decarboxylated to form 4'-phosphopantotheine.</text>
</comment>
<evidence type="ECO:0000256" key="3">
    <source>
        <dbReference type="HAMAP-Rule" id="MF_02225"/>
    </source>
</evidence>
<keyword evidence="3" id="KW-0511">Multifunctional enzyme</keyword>
<accession>A0ABS2Q9G1</accession>
<gene>
    <name evidence="3" type="primary">coaBC</name>
    <name evidence="7" type="ORF">JOC27_001709</name>
</gene>
<keyword evidence="1 3" id="KW-0210">Decarboxylase</keyword>
<dbReference type="PANTHER" id="PTHR14359:SF6">
    <property type="entry name" value="PHOSPHOPANTOTHENOYLCYSTEINE DECARBOXYLASE"/>
    <property type="match status" value="1"/>
</dbReference>
<dbReference type="InterPro" id="IPR005252">
    <property type="entry name" value="CoaBC"/>
</dbReference>
<comment type="similarity">
    <text evidence="3 4">In the C-terminal section; belongs to the PPC synthetase family.</text>
</comment>
<comment type="similarity">
    <text evidence="3 4">In the N-terminal section; belongs to the HFCD (homo-oligomeric flavin containing Cys decarboxylase) superfamily.</text>
</comment>
<feature type="binding site" evidence="3">
    <location>
        <position position="345"/>
    </location>
    <ligand>
        <name>CTP</name>
        <dbReference type="ChEBI" id="CHEBI:37563"/>
    </ligand>
</feature>
<organism evidence="7 8">
    <name type="scientific">Sporolactobacillus spathodeae</name>
    <dbReference type="NCBI Taxonomy" id="1465502"/>
    <lineage>
        <taxon>Bacteria</taxon>
        <taxon>Bacillati</taxon>
        <taxon>Bacillota</taxon>
        <taxon>Bacilli</taxon>
        <taxon>Bacillales</taxon>
        <taxon>Sporolactobacillaceae</taxon>
        <taxon>Sporolactobacillus</taxon>
    </lineage>
</organism>
<dbReference type="PANTHER" id="PTHR14359">
    <property type="entry name" value="HOMO-OLIGOMERIC FLAVIN CONTAINING CYS DECARBOXYLASE FAMILY"/>
    <property type="match status" value="1"/>
</dbReference>
<comment type="caution">
    <text evidence="3">Lacks conserved residue(s) required for the propagation of feature annotation.</text>
</comment>
<comment type="caution">
    <text evidence="7">The sequence shown here is derived from an EMBL/GenBank/DDBJ whole genome shotgun (WGS) entry which is preliminary data.</text>
</comment>
<keyword evidence="3 4" id="KW-0288">FMN</keyword>
<keyword evidence="8" id="KW-1185">Reference proteome</keyword>
<proteinExistence type="inferred from homology"/>
<feature type="region of interest" description="Phosphopantothenoylcysteine decarboxylase" evidence="3">
    <location>
        <begin position="1"/>
        <end position="194"/>
    </location>
</feature>
<evidence type="ECO:0000259" key="5">
    <source>
        <dbReference type="Pfam" id="PF02441"/>
    </source>
</evidence>
<keyword evidence="3 4" id="KW-0285">Flavoprotein</keyword>
<feature type="active site" description="Proton donor" evidence="3">
    <location>
        <position position="158"/>
    </location>
</feature>
<dbReference type="Proteomes" id="UP000823201">
    <property type="component" value="Unassembled WGS sequence"/>
</dbReference>
<dbReference type="GO" id="GO:0004632">
    <property type="term" value="F:phosphopantothenate--cysteine ligase activity"/>
    <property type="evidence" value="ECO:0007669"/>
    <property type="project" value="UniProtKB-EC"/>
</dbReference>
<evidence type="ECO:0000256" key="4">
    <source>
        <dbReference type="RuleBase" id="RU364078"/>
    </source>
</evidence>
<dbReference type="SUPFAM" id="SSF52507">
    <property type="entry name" value="Homo-oligomeric flavin-containing Cys decarboxylases, HFCD"/>
    <property type="match status" value="1"/>
</dbReference>
<dbReference type="EC" id="6.3.2.5" evidence="3"/>
<feature type="binding site" evidence="3">
    <location>
        <position position="327"/>
    </location>
    <ligand>
        <name>CTP</name>
        <dbReference type="ChEBI" id="CHEBI:37563"/>
    </ligand>
</feature>
<dbReference type="InterPro" id="IPR035929">
    <property type="entry name" value="CoaB-like_sf"/>
</dbReference>
<dbReference type="Gene3D" id="3.40.50.10300">
    <property type="entry name" value="CoaB-like"/>
    <property type="match status" value="1"/>
</dbReference>
<dbReference type="NCBIfam" id="TIGR00521">
    <property type="entry name" value="coaBC_dfp"/>
    <property type="match status" value="1"/>
</dbReference>
<feature type="binding site" evidence="3">
    <location>
        <position position="341"/>
    </location>
    <ligand>
        <name>CTP</name>
        <dbReference type="ChEBI" id="CHEBI:37563"/>
    </ligand>
</feature>
<dbReference type="InterPro" id="IPR036551">
    <property type="entry name" value="Flavin_trans-like"/>
</dbReference>
<feature type="domain" description="DNA/pantothenate metabolism flavoprotein C-terminal" evidence="6">
    <location>
        <begin position="190"/>
        <end position="395"/>
    </location>
</feature>
<evidence type="ECO:0000313" key="7">
    <source>
        <dbReference type="EMBL" id="MBM7658256.1"/>
    </source>
</evidence>
<name>A0ABS2Q9G1_9BACL</name>
<dbReference type="EC" id="4.1.1.36" evidence="3"/>
<evidence type="ECO:0000256" key="2">
    <source>
        <dbReference type="ARBA" id="ARBA00023239"/>
    </source>
</evidence>
<keyword evidence="3" id="KW-0479">Metal-binding</keyword>
<evidence type="ECO:0000256" key="1">
    <source>
        <dbReference type="ARBA" id="ARBA00022793"/>
    </source>
</evidence>
<comment type="cofactor">
    <cofactor evidence="3">
        <name>FMN</name>
        <dbReference type="ChEBI" id="CHEBI:58210"/>
    </cofactor>
    <text evidence="3">Binds 1 FMN per subunit.</text>
</comment>
<comment type="pathway">
    <text evidence="3 4">Cofactor biosynthesis; coenzyme A biosynthesis; CoA from (R)-pantothenate: step 3/5.</text>
</comment>
<dbReference type="Pfam" id="PF04127">
    <property type="entry name" value="DFP"/>
    <property type="match status" value="1"/>
</dbReference>
<dbReference type="EMBL" id="JAFBEV010000014">
    <property type="protein sequence ID" value="MBM7658256.1"/>
    <property type="molecule type" value="Genomic_DNA"/>
</dbReference>
<comment type="function">
    <text evidence="3">Catalyzes two sequential steps in the biosynthesis of coenzyme A. In the first step cysteine is conjugated to 4'-phosphopantothenate to form 4-phosphopantothenoylcysteine. In the second step the latter compound is decarboxylated to form 4'-phosphopantotheine.</text>
</comment>
<feature type="binding site" evidence="3">
    <location>
        <begin position="309"/>
        <end position="312"/>
    </location>
    <ligand>
        <name>CTP</name>
        <dbReference type="ChEBI" id="CHEBI:37563"/>
    </ligand>
</feature>
<evidence type="ECO:0000313" key="8">
    <source>
        <dbReference type="Proteomes" id="UP000823201"/>
    </source>
</evidence>
<keyword evidence="3 4" id="KW-0436">Ligase</keyword>
<comment type="cofactor">
    <cofactor evidence="3">
        <name>Mg(2+)</name>
        <dbReference type="ChEBI" id="CHEBI:18420"/>
    </cofactor>
</comment>
<dbReference type="InterPro" id="IPR003382">
    <property type="entry name" value="Flavoprotein"/>
</dbReference>
<dbReference type="GO" id="GO:0004633">
    <property type="term" value="F:phosphopantothenoylcysteine decarboxylase activity"/>
    <property type="evidence" value="ECO:0007669"/>
    <property type="project" value="UniProtKB-EC"/>
</dbReference>
<dbReference type="InterPro" id="IPR007085">
    <property type="entry name" value="DNA/pantothenate-metab_flavo_C"/>
</dbReference>
<feature type="binding site" evidence="3">
    <location>
        <position position="293"/>
    </location>
    <ligand>
        <name>CTP</name>
        <dbReference type="ChEBI" id="CHEBI:37563"/>
    </ligand>
</feature>
<dbReference type="Pfam" id="PF02441">
    <property type="entry name" value="Flavoprotein"/>
    <property type="match status" value="1"/>
</dbReference>
<dbReference type="Gene3D" id="3.40.50.1950">
    <property type="entry name" value="Flavin prenyltransferase-like"/>
    <property type="match status" value="1"/>
</dbReference>
<feature type="binding site" evidence="3">
    <location>
        <position position="283"/>
    </location>
    <ligand>
        <name>CTP</name>
        <dbReference type="ChEBI" id="CHEBI:37563"/>
    </ligand>
</feature>
<dbReference type="RefSeq" id="WP_205006821.1">
    <property type="nucleotide sequence ID" value="NZ_CBCRXA010000013.1"/>
</dbReference>
<dbReference type="SUPFAM" id="SSF102645">
    <property type="entry name" value="CoaB-like"/>
    <property type="match status" value="1"/>
</dbReference>